<evidence type="ECO:0000259" key="5">
    <source>
        <dbReference type="SMART" id="SM00385"/>
    </source>
</evidence>
<dbReference type="SMART" id="SM00385">
    <property type="entry name" value="CYCLIN"/>
    <property type="match status" value="2"/>
</dbReference>
<evidence type="ECO:0000256" key="2">
    <source>
        <dbReference type="ARBA" id="ARBA00023127"/>
    </source>
</evidence>
<dbReference type="Pfam" id="PF02984">
    <property type="entry name" value="Cyclin_C"/>
    <property type="match status" value="1"/>
</dbReference>
<dbReference type="InterPro" id="IPR036915">
    <property type="entry name" value="Cyclin-like_sf"/>
</dbReference>
<organism evidence="7 8">
    <name type="scientific">Tritrichomonas musculus</name>
    <dbReference type="NCBI Taxonomy" id="1915356"/>
    <lineage>
        <taxon>Eukaryota</taxon>
        <taxon>Metamonada</taxon>
        <taxon>Parabasalia</taxon>
        <taxon>Tritrichomonadida</taxon>
        <taxon>Tritrichomonadidae</taxon>
        <taxon>Tritrichomonas</taxon>
    </lineage>
</organism>
<evidence type="ECO:0000313" key="8">
    <source>
        <dbReference type="Proteomes" id="UP001470230"/>
    </source>
</evidence>
<feature type="domain" description="Cyclin C-terminal" evidence="6">
    <location>
        <begin position="207"/>
        <end position="326"/>
    </location>
</feature>
<dbReference type="InterPro" id="IPR006671">
    <property type="entry name" value="Cyclin_N"/>
</dbReference>
<feature type="domain" description="Cyclin-like" evidence="5">
    <location>
        <begin position="211"/>
        <end position="293"/>
    </location>
</feature>
<evidence type="ECO:0000256" key="4">
    <source>
        <dbReference type="RuleBase" id="RU000383"/>
    </source>
</evidence>
<dbReference type="GO" id="GO:0051301">
    <property type="term" value="P:cell division"/>
    <property type="evidence" value="ECO:0007669"/>
    <property type="project" value="UniProtKB-KW"/>
</dbReference>
<keyword evidence="1 7" id="KW-0132">Cell division</keyword>
<evidence type="ECO:0000313" key="7">
    <source>
        <dbReference type="EMBL" id="KAK8870740.1"/>
    </source>
</evidence>
<protein>
    <submittedName>
        <fullName evidence="7">Cell division</fullName>
    </submittedName>
</protein>
<dbReference type="InterPro" id="IPR048258">
    <property type="entry name" value="Cyclins_cyclin-box"/>
</dbReference>
<dbReference type="Gene3D" id="1.10.472.10">
    <property type="entry name" value="Cyclin-like"/>
    <property type="match status" value="2"/>
</dbReference>
<evidence type="ECO:0000256" key="3">
    <source>
        <dbReference type="ARBA" id="ARBA00023306"/>
    </source>
</evidence>
<gene>
    <name evidence="7" type="ORF">M9Y10_008627</name>
</gene>
<keyword evidence="8" id="KW-1185">Reference proteome</keyword>
<dbReference type="EMBL" id="JAPFFF010000014">
    <property type="protein sequence ID" value="KAK8870740.1"/>
    <property type="molecule type" value="Genomic_DNA"/>
</dbReference>
<accession>A0ABR2IYP0</accession>
<feature type="domain" description="Cyclin-like" evidence="5">
    <location>
        <begin position="114"/>
        <end position="198"/>
    </location>
</feature>
<dbReference type="Pfam" id="PF00134">
    <property type="entry name" value="Cyclin_N"/>
    <property type="match status" value="1"/>
</dbReference>
<comment type="similarity">
    <text evidence="4">Belongs to the cyclin family.</text>
</comment>
<dbReference type="Proteomes" id="UP001470230">
    <property type="component" value="Unassembled WGS sequence"/>
</dbReference>
<keyword evidence="2 4" id="KW-0195">Cyclin</keyword>
<dbReference type="PROSITE" id="PS00292">
    <property type="entry name" value="CYCLINS"/>
    <property type="match status" value="1"/>
</dbReference>
<dbReference type="InterPro" id="IPR046965">
    <property type="entry name" value="Cyclin_A/B-like"/>
</dbReference>
<dbReference type="PANTHER" id="PTHR10177">
    <property type="entry name" value="CYCLINS"/>
    <property type="match status" value="1"/>
</dbReference>
<dbReference type="InterPro" id="IPR004367">
    <property type="entry name" value="Cyclin_C-dom"/>
</dbReference>
<dbReference type="SUPFAM" id="SSF47954">
    <property type="entry name" value="Cyclin-like"/>
    <property type="match status" value="2"/>
</dbReference>
<keyword evidence="3" id="KW-0131">Cell cycle</keyword>
<reference evidence="7 8" key="1">
    <citation type="submission" date="2024-04" db="EMBL/GenBank/DDBJ databases">
        <title>Tritrichomonas musculus Genome.</title>
        <authorList>
            <person name="Alves-Ferreira E."/>
            <person name="Grigg M."/>
            <person name="Lorenzi H."/>
            <person name="Galac M."/>
        </authorList>
    </citation>
    <scope>NUCLEOTIDE SEQUENCE [LARGE SCALE GENOMIC DNA]</scope>
    <source>
        <strain evidence="7 8">EAF2021</strain>
    </source>
</reference>
<name>A0ABR2IYP0_9EUKA</name>
<sequence length="331" mass="37969">MLETRPSSIARRSLHCLSQVQFREPRKALLDASSRVNMTQTMKPMNHKKHNNENEEPKLTIQRLGEKDEPQDAFDFDLEVYNEMKKDENEYLADNDLFDLQSTITPKMRATVIDWLVEVHGKMGFHTDTLYLTVNLMDRFLSQCDIDKSTYQRYGCAALLIAAKNLELIPPSLKDLVRYADDSFTAHLLSRSESHILNSLDFKVNPFLSSTFLKRYLRLLQPDFHLSMLGHYILETTIIDQSFIGDTPSKVAAAACCLAVTLYRGEGQWNKQIEVDTGYQLSDLTDMVQKLLNCVNTSATCRFSAVRRKYSGKEMDRISSTKFPESVDELI</sequence>
<dbReference type="SMART" id="SM01332">
    <property type="entry name" value="Cyclin_C"/>
    <property type="match status" value="1"/>
</dbReference>
<dbReference type="PIRSF" id="PIRSF001771">
    <property type="entry name" value="Cyclin_A_B_D_E"/>
    <property type="match status" value="1"/>
</dbReference>
<proteinExistence type="inferred from homology"/>
<evidence type="ECO:0000256" key="1">
    <source>
        <dbReference type="ARBA" id="ARBA00022618"/>
    </source>
</evidence>
<comment type="caution">
    <text evidence="7">The sequence shown here is derived from an EMBL/GenBank/DDBJ whole genome shotgun (WGS) entry which is preliminary data.</text>
</comment>
<evidence type="ECO:0000259" key="6">
    <source>
        <dbReference type="SMART" id="SM01332"/>
    </source>
</evidence>
<dbReference type="InterPro" id="IPR013763">
    <property type="entry name" value="Cyclin-like_dom"/>
</dbReference>
<dbReference type="InterPro" id="IPR039361">
    <property type="entry name" value="Cyclin"/>
</dbReference>